<dbReference type="AlphaFoldDB" id="A0A1E3BSI1"/>
<reference evidence="2 3" key="1">
    <citation type="journal article" date="2016" name="BMC Genomics">
        <title>Comparative genomic and transcriptomic analyses of the Fuzhuan brick tea-fermentation fungus Aspergillus cristatus.</title>
        <authorList>
            <person name="Ge Y."/>
            <person name="Wang Y."/>
            <person name="Liu Y."/>
            <person name="Tan Y."/>
            <person name="Ren X."/>
            <person name="Zhang X."/>
            <person name="Hyde K.D."/>
            <person name="Liu Y."/>
            <person name="Liu Z."/>
        </authorList>
    </citation>
    <scope>NUCLEOTIDE SEQUENCE [LARGE SCALE GENOMIC DNA]</scope>
    <source>
        <strain evidence="2 3">GZAAS20.1005</strain>
    </source>
</reference>
<feature type="region of interest" description="Disordered" evidence="1">
    <location>
        <begin position="104"/>
        <end position="131"/>
    </location>
</feature>
<evidence type="ECO:0000313" key="3">
    <source>
        <dbReference type="Proteomes" id="UP000094569"/>
    </source>
</evidence>
<dbReference type="OrthoDB" id="10555869at2759"/>
<accession>A0A1E3BSI1</accession>
<dbReference type="EMBL" id="JXNT01000001">
    <property type="protein sequence ID" value="ODM23885.1"/>
    <property type="molecule type" value="Genomic_DNA"/>
</dbReference>
<proteinExistence type="predicted"/>
<dbReference type="Proteomes" id="UP000094569">
    <property type="component" value="Unassembled WGS sequence"/>
</dbReference>
<gene>
    <name evidence="2" type="ORF">SI65_01475</name>
</gene>
<keyword evidence="3" id="KW-1185">Reference proteome</keyword>
<protein>
    <submittedName>
        <fullName evidence="2">Uncharacterized protein</fullName>
    </submittedName>
</protein>
<dbReference type="VEuPathDB" id="FungiDB:SI65_01475"/>
<name>A0A1E3BSI1_ASPCR</name>
<dbReference type="STRING" id="573508.A0A1E3BSI1"/>
<sequence>MAEHLIGLIQDLQSKGEPYDPAFDSFKNKRKKPSSYHVDRALDALANVLVSEKTEVFAVAARMAHDKLNLTITANFDPKEKTIKHTQRIWEYLNTLGDEYARMQRQQKCPQTHDGDDDEDDAPPPKPSKEGKLFNAQRLIAEDFKRYMYEHSLQNLLQRLHGRVSSEYWIQVSQARQR</sequence>
<evidence type="ECO:0000313" key="2">
    <source>
        <dbReference type="EMBL" id="ODM23885.1"/>
    </source>
</evidence>
<evidence type="ECO:0000256" key="1">
    <source>
        <dbReference type="SAM" id="MobiDB-lite"/>
    </source>
</evidence>
<comment type="caution">
    <text evidence="2">The sequence shown here is derived from an EMBL/GenBank/DDBJ whole genome shotgun (WGS) entry which is preliminary data.</text>
</comment>
<organism evidence="2 3">
    <name type="scientific">Aspergillus cristatus</name>
    <name type="common">Chinese Fuzhuan brick tea-fermentation fungus</name>
    <name type="synonym">Eurotium cristatum</name>
    <dbReference type="NCBI Taxonomy" id="573508"/>
    <lineage>
        <taxon>Eukaryota</taxon>
        <taxon>Fungi</taxon>
        <taxon>Dikarya</taxon>
        <taxon>Ascomycota</taxon>
        <taxon>Pezizomycotina</taxon>
        <taxon>Eurotiomycetes</taxon>
        <taxon>Eurotiomycetidae</taxon>
        <taxon>Eurotiales</taxon>
        <taxon>Aspergillaceae</taxon>
        <taxon>Aspergillus</taxon>
        <taxon>Aspergillus subgen. Aspergillus</taxon>
    </lineage>
</organism>